<evidence type="ECO:0000313" key="2">
    <source>
        <dbReference type="EMBL" id="SEN40655.1"/>
    </source>
</evidence>
<accession>A0A1H8GA65</accession>
<protein>
    <submittedName>
        <fullName evidence="2">Uncharacterized protein</fullName>
    </submittedName>
</protein>
<proteinExistence type="predicted"/>
<feature type="region of interest" description="Disordered" evidence="1">
    <location>
        <begin position="340"/>
        <end position="359"/>
    </location>
</feature>
<dbReference type="RefSeq" id="WP_090633144.1">
    <property type="nucleotide sequence ID" value="NZ_FOCP01000017.1"/>
</dbReference>
<reference evidence="2 3" key="1">
    <citation type="submission" date="2016-10" db="EMBL/GenBank/DDBJ databases">
        <authorList>
            <person name="de Groot N.N."/>
        </authorList>
    </citation>
    <scope>NUCLEOTIDE SEQUENCE [LARGE SCALE GENOMIC DNA]</scope>
    <source>
        <strain evidence="2 3">Nm22</strain>
    </source>
</reference>
<organism evidence="2 3">
    <name type="scientific">Nitrosomonas marina</name>
    <dbReference type="NCBI Taxonomy" id="917"/>
    <lineage>
        <taxon>Bacteria</taxon>
        <taxon>Pseudomonadati</taxon>
        <taxon>Pseudomonadota</taxon>
        <taxon>Betaproteobacteria</taxon>
        <taxon>Nitrosomonadales</taxon>
        <taxon>Nitrosomonadaceae</taxon>
        <taxon>Nitrosomonas</taxon>
    </lineage>
</organism>
<dbReference type="EMBL" id="FOCP01000017">
    <property type="protein sequence ID" value="SEN40655.1"/>
    <property type="molecule type" value="Genomic_DNA"/>
</dbReference>
<evidence type="ECO:0000313" key="3">
    <source>
        <dbReference type="Proteomes" id="UP000199459"/>
    </source>
</evidence>
<name>A0A1H8GA65_9PROT</name>
<dbReference type="AlphaFoldDB" id="A0A1H8GA65"/>
<dbReference type="Proteomes" id="UP000199459">
    <property type="component" value="Unassembled WGS sequence"/>
</dbReference>
<evidence type="ECO:0000256" key="1">
    <source>
        <dbReference type="SAM" id="MobiDB-lite"/>
    </source>
</evidence>
<dbReference type="OrthoDB" id="9817595at2"/>
<gene>
    <name evidence="2" type="ORF">SAMN05216325_1174</name>
</gene>
<sequence length="359" mass="40216">MNTIKSKRAAIVRELLDNSIKSMFQWHTVFFLLLLFSGFSGFQNTAYAQAETLELDTCTQCKVTISQRITQLQEIKKQLDRNYITDKNLALLIKWKERFRIDIKKCDLADEIKGLVTGESVSILATLLSSMELTAEVITAGTGIGALITLVGIESYTAIYNIGYWKIIDQNTAIYQWLVDFLEYGRTGQLDKNTVDFLYDNQKAVKAITGKKLPARSNKKAIESYLKSHAVSLFYTIGQIEEKFGSAKFPRFKINDFTGNFKGSRYDVGYYRYVLTSVLTSEINLAINELLKLKGKACNGKAHTLINGKTFKGKPLIDTATPKETTAKPINKLKVITPSGGLKKPDDSQTGKTITVVPR</sequence>